<sequence length="201" mass="22411">MERNKLIKLVSIIVIIIALVIGFYKLFSIADESENNQNSDIKKTSTSTSKETWSTYEDAANGVSFEYPSSWEQQALEGGIVGFAMENGTNVTFTVEDLSENPVTLDEYTEAALENLDILDWEIEILESKNTTINGVPGYTLTYTATGEDFTKDGKNFQTKIKQAWAVKNNKAYIISFTGKLDNYAEESATGEKILQSLKIQ</sequence>
<evidence type="ECO:0000313" key="3">
    <source>
        <dbReference type="Proteomes" id="UP000177165"/>
    </source>
</evidence>
<gene>
    <name evidence="2" type="ORF">A3B74_03565</name>
</gene>
<organism evidence="2 3">
    <name type="scientific">Candidatus Kerfeldbacteria bacterium RIFCSPHIGHO2_02_FULL_42_14</name>
    <dbReference type="NCBI Taxonomy" id="1798540"/>
    <lineage>
        <taxon>Bacteria</taxon>
        <taxon>Candidatus Kerfeldiibacteriota</taxon>
    </lineage>
</organism>
<comment type="caution">
    <text evidence="2">The sequence shown here is derived from an EMBL/GenBank/DDBJ whole genome shotgun (WGS) entry which is preliminary data.</text>
</comment>
<dbReference type="AlphaFoldDB" id="A0A1G2APW0"/>
<keyword evidence="1" id="KW-0812">Transmembrane</keyword>
<keyword evidence="1" id="KW-1133">Transmembrane helix</keyword>
<dbReference type="Pfam" id="PF18933">
    <property type="entry name" value="PsbP_2"/>
    <property type="match status" value="1"/>
</dbReference>
<dbReference type="SUPFAM" id="SSF55724">
    <property type="entry name" value="Mog1p/PsbP-like"/>
    <property type="match status" value="1"/>
</dbReference>
<proteinExistence type="predicted"/>
<dbReference type="InterPro" id="IPR016123">
    <property type="entry name" value="Mog1/PsbP_a/b/a-sand"/>
</dbReference>
<evidence type="ECO:0008006" key="4">
    <source>
        <dbReference type="Google" id="ProtNLM"/>
    </source>
</evidence>
<feature type="transmembrane region" description="Helical" evidence="1">
    <location>
        <begin position="7"/>
        <end position="27"/>
    </location>
</feature>
<evidence type="ECO:0000313" key="2">
    <source>
        <dbReference type="EMBL" id="OGY78942.1"/>
    </source>
</evidence>
<protein>
    <recommendedName>
        <fullName evidence="4">PsbP C-terminal domain-containing protein</fullName>
    </recommendedName>
</protein>
<name>A0A1G2APW0_9BACT</name>
<reference evidence="2 3" key="1">
    <citation type="journal article" date="2016" name="Nat. Commun.">
        <title>Thousands of microbial genomes shed light on interconnected biogeochemical processes in an aquifer system.</title>
        <authorList>
            <person name="Anantharaman K."/>
            <person name="Brown C.T."/>
            <person name="Hug L.A."/>
            <person name="Sharon I."/>
            <person name="Castelle C.J."/>
            <person name="Probst A.J."/>
            <person name="Thomas B.C."/>
            <person name="Singh A."/>
            <person name="Wilkins M.J."/>
            <person name="Karaoz U."/>
            <person name="Brodie E.L."/>
            <person name="Williams K.H."/>
            <person name="Hubbard S.S."/>
            <person name="Banfield J.F."/>
        </authorList>
    </citation>
    <scope>NUCLEOTIDE SEQUENCE [LARGE SCALE GENOMIC DNA]</scope>
</reference>
<dbReference type="STRING" id="1798540.A3B74_03565"/>
<keyword evidence="1" id="KW-0472">Membrane</keyword>
<accession>A0A1G2APW0</accession>
<evidence type="ECO:0000256" key="1">
    <source>
        <dbReference type="SAM" id="Phobius"/>
    </source>
</evidence>
<dbReference type="EMBL" id="MHKB01000011">
    <property type="protein sequence ID" value="OGY78942.1"/>
    <property type="molecule type" value="Genomic_DNA"/>
</dbReference>
<dbReference type="Proteomes" id="UP000177165">
    <property type="component" value="Unassembled WGS sequence"/>
</dbReference>
<dbReference type="Gene3D" id="3.40.1000.10">
    <property type="entry name" value="Mog1/PsbP, alpha/beta/alpha sandwich"/>
    <property type="match status" value="1"/>
</dbReference>